<evidence type="ECO:0000313" key="2">
    <source>
        <dbReference type="Proteomes" id="UP000824120"/>
    </source>
</evidence>
<gene>
    <name evidence="1" type="ORF">H5410_040328</name>
</gene>
<organism evidence="1 2">
    <name type="scientific">Solanum commersonii</name>
    <name type="common">Commerson's wild potato</name>
    <name type="synonym">Commerson's nightshade</name>
    <dbReference type="NCBI Taxonomy" id="4109"/>
    <lineage>
        <taxon>Eukaryota</taxon>
        <taxon>Viridiplantae</taxon>
        <taxon>Streptophyta</taxon>
        <taxon>Embryophyta</taxon>
        <taxon>Tracheophyta</taxon>
        <taxon>Spermatophyta</taxon>
        <taxon>Magnoliopsida</taxon>
        <taxon>eudicotyledons</taxon>
        <taxon>Gunneridae</taxon>
        <taxon>Pentapetalae</taxon>
        <taxon>asterids</taxon>
        <taxon>lamiids</taxon>
        <taxon>Solanales</taxon>
        <taxon>Solanaceae</taxon>
        <taxon>Solanoideae</taxon>
        <taxon>Solaneae</taxon>
        <taxon>Solanum</taxon>
    </lineage>
</organism>
<proteinExistence type="predicted"/>
<name>A0A9J5XS69_SOLCO</name>
<evidence type="ECO:0000313" key="1">
    <source>
        <dbReference type="EMBL" id="KAG5589814.1"/>
    </source>
</evidence>
<protein>
    <submittedName>
        <fullName evidence="1">Uncharacterized protein</fullName>
    </submittedName>
</protein>
<sequence>MIYSVNLKIRLFEETFQSGDKTLKKLKIIDPPMRAPLRSARDGRIRYLEFEAKHGHYLAKRNKMAEKTKKRRTEDCLMH</sequence>
<dbReference type="Proteomes" id="UP000824120">
    <property type="component" value="Chromosome 8"/>
</dbReference>
<dbReference type="AlphaFoldDB" id="A0A9J5XS69"/>
<comment type="caution">
    <text evidence="1">The sequence shown here is derived from an EMBL/GenBank/DDBJ whole genome shotgun (WGS) entry which is preliminary data.</text>
</comment>
<accession>A0A9J5XS69</accession>
<reference evidence="1 2" key="1">
    <citation type="submission" date="2020-09" db="EMBL/GenBank/DDBJ databases">
        <title>De no assembly of potato wild relative species, Solanum commersonii.</title>
        <authorList>
            <person name="Cho K."/>
        </authorList>
    </citation>
    <scope>NUCLEOTIDE SEQUENCE [LARGE SCALE GENOMIC DNA]</scope>
    <source>
        <strain evidence="1">LZ3.2</strain>
        <tissue evidence="1">Leaf</tissue>
    </source>
</reference>
<dbReference type="EMBL" id="JACXVP010000008">
    <property type="protein sequence ID" value="KAG5589814.1"/>
    <property type="molecule type" value="Genomic_DNA"/>
</dbReference>
<keyword evidence="2" id="KW-1185">Reference proteome</keyword>